<organism evidence="1 2">
    <name type="scientific">Occallatibacter riparius</name>
    <dbReference type="NCBI Taxonomy" id="1002689"/>
    <lineage>
        <taxon>Bacteria</taxon>
        <taxon>Pseudomonadati</taxon>
        <taxon>Acidobacteriota</taxon>
        <taxon>Terriglobia</taxon>
        <taxon>Terriglobales</taxon>
        <taxon>Acidobacteriaceae</taxon>
        <taxon>Occallatibacter</taxon>
    </lineage>
</organism>
<dbReference type="RefSeq" id="WP_260792347.1">
    <property type="nucleotide sequence ID" value="NZ_CP093313.1"/>
</dbReference>
<keyword evidence="2" id="KW-1185">Reference proteome</keyword>
<evidence type="ECO:0000313" key="2">
    <source>
        <dbReference type="Proteomes" id="UP001059380"/>
    </source>
</evidence>
<dbReference type="AlphaFoldDB" id="A0A9J7BPZ8"/>
<evidence type="ECO:0000313" key="1">
    <source>
        <dbReference type="EMBL" id="UWZ83014.1"/>
    </source>
</evidence>
<name>A0A9J7BPZ8_9BACT</name>
<gene>
    <name evidence="1" type="ORF">MOP44_20875</name>
</gene>
<protein>
    <submittedName>
        <fullName evidence="1">Uncharacterized protein</fullName>
    </submittedName>
</protein>
<dbReference type="EMBL" id="CP093313">
    <property type="protein sequence ID" value="UWZ83014.1"/>
    <property type="molecule type" value="Genomic_DNA"/>
</dbReference>
<proteinExistence type="predicted"/>
<reference evidence="1" key="1">
    <citation type="submission" date="2021-04" db="EMBL/GenBank/DDBJ databases">
        <title>Phylogenetic analysis of Acidobacteriaceae.</title>
        <authorList>
            <person name="Qiu L."/>
            <person name="Zhang Q."/>
        </authorList>
    </citation>
    <scope>NUCLEOTIDE SEQUENCE</scope>
    <source>
        <strain evidence="1">DSM 25168</strain>
    </source>
</reference>
<dbReference type="KEGG" id="orp:MOP44_20875"/>
<sequence>MNHHSQILVVGRDQMLLQTHRLILGTYFEVEAAGRISEAGSILSKREFDLIVLCDTLTDAECQQVAGMVEHQKPKPTLLSLLGPGTKDHERHIGRCMALKGGPLQLLRECADVLGFDLRAKPNGRDAYLGHAARSRA</sequence>
<dbReference type="Proteomes" id="UP001059380">
    <property type="component" value="Chromosome"/>
</dbReference>
<accession>A0A9J7BPZ8</accession>